<keyword evidence="3" id="KW-1185">Reference proteome</keyword>
<feature type="region of interest" description="Disordered" evidence="1">
    <location>
        <begin position="522"/>
        <end position="556"/>
    </location>
</feature>
<protein>
    <submittedName>
        <fullName evidence="2">Uncharacterized protein</fullName>
    </submittedName>
</protein>
<name>A0A8H5KT36_GIBSU</name>
<proteinExistence type="predicted"/>
<dbReference type="AlphaFoldDB" id="A0A8H5KT36"/>
<feature type="region of interest" description="Disordered" evidence="1">
    <location>
        <begin position="1"/>
        <end position="107"/>
    </location>
</feature>
<organism evidence="2 3">
    <name type="scientific">Gibberella subglutinans</name>
    <name type="common">Fusarium subglutinans</name>
    <dbReference type="NCBI Taxonomy" id="42677"/>
    <lineage>
        <taxon>Eukaryota</taxon>
        <taxon>Fungi</taxon>
        <taxon>Dikarya</taxon>
        <taxon>Ascomycota</taxon>
        <taxon>Pezizomycotina</taxon>
        <taxon>Sordariomycetes</taxon>
        <taxon>Hypocreomycetidae</taxon>
        <taxon>Hypocreales</taxon>
        <taxon>Nectriaceae</taxon>
        <taxon>Fusarium</taxon>
        <taxon>Fusarium fujikuroi species complex</taxon>
    </lineage>
</organism>
<evidence type="ECO:0000256" key="1">
    <source>
        <dbReference type="SAM" id="MobiDB-lite"/>
    </source>
</evidence>
<comment type="caution">
    <text evidence="2">The sequence shown here is derived from an EMBL/GenBank/DDBJ whole genome shotgun (WGS) entry which is preliminary data.</text>
</comment>
<evidence type="ECO:0000313" key="2">
    <source>
        <dbReference type="EMBL" id="KAF5580049.1"/>
    </source>
</evidence>
<dbReference type="RefSeq" id="XP_036531033.1">
    <property type="nucleotide sequence ID" value="XM_036678384.1"/>
</dbReference>
<feature type="compositionally biased region" description="Basic and acidic residues" evidence="1">
    <location>
        <begin position="523"/>
        <end position="556"/>
    </location>
</feature>
<evidence type="ECO:0000313" key="3">
    <source>
        <dbReference type="Proteomes" id="UP000547976"/>
    </source>
</evidence>
<feature type="compositionally biased region" description="Acidic residues" evidence="1">
    <location>
        <begin position="448"/>
        <end position="457"/>
    </location>
</feature>
<dbReference type="Proteomes" id="UP000547976">
    <property type="component" value="Unassembled WGS sequence"/>
</dbReference>
<sequence length="556" mass="62721">MPSRSEHNFDDDDEYRTEDNENVEDEERREDEGDEAQEEEETELRSTTQSRKRRAIASLPSAPVAKKRGRGRPKGSGNKPKAVPKDPTALGRKTAKDKKLSKAKLKSMSELRRAQMAALTYEVMIRRSHLLGWKRMPAQMLPTLTRVGLERMNAQSGIMTPRRSETYVQWTSAVMIPNSFYGSTVFPCVSGLHLIFYPLAEVSAMYRQRMTVRWSSGAKSSAESSRTSFLTAYGMVTLMLWKVPSTRFRESPTDLLRAELQVSTALLQTSIHELHKDIRDNRSPDIIHCQLSNLMMKIADVAAMRVKSGYNKRWHKTKENHDGYEVYGVTIADLGIIKEAIERSTGVSPETSFDAYKAIRPIPKDILDTVQFRGLMRRAWLHEKRLVDIDKGRNGRSGTQAARFAVALPALENSRRDEFEAEQDGVNGEIRSEGGEEVSEASNTGEESSLDEGDDFGDGGHGVDLVIRASGHEEHHYSYEPDQPLQSVESPPDSASVKPDITEHQSLLYNSFEIYARYSAKLEMTDNDKPKKSQKDLQNKDKGKDDDKQLTSRAES</sequence>
<feature type="compositionally biased region" description="Basic residues" evidence="1">
    <location>
        <begin position="93"/>
        <end position="105"/>
    </location>
</feature>
<dbReference type="OrthoDB" id="5106541at2759"/>
<feature type="compositionally biased region" description="Acidic residues" evidence="1">
    <location>
        <begin position="9"/>
        <end position="42"/>
    </location>
</feature>
<feature type="region of interest" description="Disordered" evidence="1">
    <location>
        <begin position="415"/>
        <end position="503"/>
    </location>
</feature>
<accession>A0A8H5KT36</accession>
<dbReference type="EMBL" id="JAAOAV010000349">
    <property type="protein sequence ID" value="KAF5580049.1"/>
    <property type="molecule type" value="Genomic_DNA"/>
</dbReference>
<reference evidence="2 3" key="1">
    <citation type="submission" date="2020-05" db="EMBL/GenBank/DDBJ databases">
        <title>Identification and distribution of gene clusters putatively required for synthesis of sphingolipid metabolism inhibitors in phylogenetically diverse species of the filamentous fungus Fusarium.</title>
        <authorList>
            <person name="Kim H.-S."/>
            <person name="Busman M."/>
            <person name="Brown D.W."/>
            <person name="Divon H."/>
            <person name="Uhlig S."/>
            <person name="Proctor R.H."/>
        </authorList>
    </citation>
    <scope>NUCLEOTIDE SEQUENCE [LARGE SCALE GENOMIC DNA]</scope>
    <source>
        <strain evidence="2 3">NRRL 66333</strain>
    </source>
</reference>
<gene>
    <name evidence="2" type="ORF">FSUBG_13488</name>
</gene>
<dbReference type="GeneID" id="59313102"/>
<feature type="compositionally biased region" description="Basic and acidic residues" evidence="1">
    <location>
        <begin position="470"/>
        <end position="479"/>
    </location>
</feature>